<sequence>MVAKKAELQVESFPEGWIKHPCSLIRSAIIFCIVKSSITFLNGSSQALITDFAGHAFLLNHSTMKFPFLILCEMFGRNAIWPLGTPTEACPLCQIDGPPPPLPQFVDHSGAKVGNRHLEEKKET</sequence>
<dbReference type="AlphaFoldDB" id="M7BZ49"/>
<name>M7BZ49_CHEMY</name>
<dbReference type="EMBL" id="KB497515">
    <property type="protein sequence ID" value="EMP41155.1"/>
    <property type="molecule type" value="Genomic_DNA"/>
</dbReference>
<keyword evidence="2" id="KW-1185">Reference proteome</keyword>
<proteinExistence type="predicted"/>
<accession>M7BZ49</accession>
<protein>
    <submittedName>
        <fullName evidence="1">Uncharacterized protein</fullName>
    </submittedName>
</protein>
<evidence type="ECO:0000313" key="2">
    <source>
        <dbReference type="Proteomes" id="UP000031443"/>
    </source>
</evidence>
<gene>
    <name evidence="1" type="ORF">UY3_01573</name>
</gene>
<dbReference type="Proteomes" id="UP000031443">
    <property type="component" value="Unassembled WGS sequence"/>
</dbReference>
<reference evidence="2" key="1">
    <citation type="journal article" date="2013" name="Nat. Genet.">
        <title>The draft genomes of soft-shell turtle and green sea turtle yield insights into the development and evolution of the turtle-specific body plan.</title>
        <authorList>
            <person name="Wang Z."/>
            <person name="Pascual-Anaya J."/>
            <person name="Zadissa A."/>
            <person name="Li W."/>
            <person name="Niimura Y."/>
            <person name="Huang Z."/>
            <person name="Li C."/>
            <person name="White S."/>
            <person name="Xiong Z."/>
            <person name="Fang D."/>
            <person name="Wang B."/>
            <person name="Ming Y."/>
            <person name="Chen Y."/>
            <person name="Zheng Y."/>
            <person name="Kuraku S."/>
            <person name="Pignatelli M."/>
            <person name="Herrero J."/>
            <person name="Beal K."/>
            <person name="Nozawa M."/>
            <person name="Li Q."/>
            <person name="Wang J."/>
            <person name="Zhang H."/>
            <person name="Yu L."/>
            <person name="Shigenobu S."/>
            <person name="Wang J."/>
            <person name="Liu J."/>
            <person name="Flicek P."/>
            <person name="Searle S."/>
            <person name="Wang J."/>
            <person name="Kuratani S."/>
            <person name="Yin Y."/>
            <person name="Aken B."/>
            <person name="Zhang G."/>
            <person name="Irie N."/>
        </authorList>
    </citation>
    <scope>NUCLEOTIDE SEQUENCE [LARGE SCALE GENOMIC DNA]</scope>
</reference>
<evidence type="ECO:0000313" key="1">
    <source>
        <dbReference type="EMBL" id="EMP41155.1"/>
    </source>
</evidence>
<organism evidence="1 2">
    <name type="scientific">Chelonia mydas</name>
    <name type="common">Green sea-turtle</name>
    <name type="synonym">Chelonia agassizi</name>
    <dbReference type="NCBI Taxonomy" id="8469"/>
    <lineage>
        <taxon>Eukaryota</taxon>
        <taxon>Metazoa</taxon>
        <taxon>Chordata</taxon>
        <taxon>Craniata</taxon>
        <taxon>Vertebrata</taxon>
        <taxon>Euteleostomi</taxon>
        <taxon>Archelosauria</taxon>
        <taxon>Testudinata</taxon>
        <taxon>Testudines</taxon>
        <taxon>Cryptodira</taxon>
        <taxon>Durocryptodira</taxon>
        <taxon>Americhelydia</taxon>
        <taxon>Chelonioidea</taxon>
        <taxon>Cheloniidae</taxon>
        <taxon>Chelonia</taxon>
    </lineage>
</organism>